<accession>A0A4P2Q6C6</accession>
<reference evidence="3 4" key="1">
    <citation type="submission" date="2015-09" db="EMBL/GenBank/DDBJ databases">
        <title>Sorangium comparison.</title>
        <authorList>
            <person name="Zaburannyi N."/>
            <person name="Bunk B."/>
            <person name="Overmann J."/>
            <person name="Mueller R."/>
        </authorList>
    </citation>
    <scope>NUCLEOTIDE SEQUENCE [LARGE SCALE GENOMIC DNA]</scope>
    <source>
        <strain evidence="3 4">So ceGT47</strain>
    </source>
</reference>
<dbReference type="RefSeq" id="WP_165373362.1">
    <property type="nucleotide sequence ID" value="NZ_CP012670.1"/>
</dbReference>
<dbReference type="PROSITE" id="PS51257">
    <property type="entry name" value="PROKAR_LIPOPROTEIN"/>
    <property type="match status" value="1"/>
</dbReference>
<keyword evidence="2" id="KW-0732">Signal</keyword>
<gene>
    <name evidence="3" type="ORF">SOCEGT47_051010</name>
</gene>
<dbReference type="EMBL" id="CP012670">
    <property type="protein sequence ID" value="AUX24563.1"/>
    <property type="molecule type" value="Genomic_DNA"/>
</dbReference>
<proteinExistence type="predicted"/>
<evidence type="ECO:0000256" key="1">
    <source>
        <dbReference type="SAM" id="MobiDB-lite"/>
    </source>
</evidence>
<sequence>MDARLVAGLLVLALSAIAGCGGDDDGEGGAGVTGVTGTGGAGGAEPAGAGGHGGSEPIGTGGHGGSEPTGTGGGDGGGGGGGGGDGGGGDGGDSGGDGGGDGGDGGDGGSGGDGGGGGDGGEGSGGTDERTEALCDDGLDDDDDELTDCDDPDCAEICAAPFEEACAAAPAATELVSGDTSSGTDLFQGTCNAGLGLEQLHVYTPPDGQSGTLIVVLESETDQGIYARSVCADRRDEAEIACADINGAGFAEAFAIAIDEGESVAVFVDAYMPGEEGPYTLELYLDEAICGDGETTLPEQCDDANTETGDGCDRCVAELDVLCEEAEVVESGAAIQGDTSTGWSAFTGSCNRPRTRDKVYRFTPPSDGQLTARLWSEADHVLYLRTSCADPGSEVLCVDDALEGEELLDARVAGGEPVYLVVDGYGSPENIGFYDLEVQFSPGP</sequence>
<feature type="compositionally biased region" description="Acidic residues" evidence="1">
    <location>
        <begin position="134"/>
        <end position="147"/>
    </location>
</feature>
<feature type="signal peptide" evidence="2">
    <location>
        <begin position="1"/>
        <end position="18"/>
    </location>
</feature>
<dbReference type="AlphaFoldDB" id="A0A4P2Q6C6"/>
<feature type="compositionally biased region" description="Gly residues" evidence="1">
    <location>
        <begin position="31"/>
        <end position="126"/>
    </location>
</feature>
<name>A0A4P2Q6C6_SORCE</name>
<evidence type="ECO:0000313" key="3">
    <source>
        <dbReference type="EMBL" id="AUX24563.1"/>
    </source>
</evidence>
<evidence type="ECO:0000313" key="4">
    <source>
        <dbReference type="Proteomes" id="UP000295781"/>
    </source>
</evidence>
<evidence type="ECO:0000256" key="2">
    <source>
        <dbReference type="SAM" id="SignalP"/>
    </source>
</evidence>
<feature type="region of interest" description="Disordered" evidence="1">
    <location>
        <begin position="31"/>
        <end position="147"/>
    </location>
</feature>
<dbReference type="Proteomes" id="UP000295781">
    <property type="component" value="Chromosome"/>
</dbReference>
<protein>
    <submittedName>
        <fullName evidence="3">Uncharacterized protein</fullName>
    </submittedName>
</protein>
<organism evidence="3 4">
    <name type="scientific">Sorangium cellulosum</name>
    <name type="common">Polyangium cellulosum</name>
    <dbReference type="NCBI Taxonomy" id="56"/>
    <lineage>
        <taxon>Bacteria</taxon>
        <taxon>Pseudomonadati</taxon>
        <taxon>Myxococcota</taxon>
        <taxon>Polyangia</taxon>
        <taxon>Polyangiales</taxon>
        <taxon>Polyangiaceae</taxon>
        <taxon>Sorangium</taxon>
    </lineage>
</organism>
<feature type="chain" id="PRO_5020975139" evidence="2">
    <location>
        <begin position="19"/>
        <end position="444"/>
    </location>
</feature>